<proteinExistence type="inferred from homology"/>
<protein>
    <recommendedName>
        <fullName evidence="14">ER lumen protein retaining receptor</fullName>
    </recommendedName>
</protein>
<evidence type="ECO:0000256" key="5">
    <source>
        <dbReference type="ARBA" id="ARBA00022824"/>
    </source>
</evidence>
<gene>
    <name evidence="12" type="ORF">HPP92_001787</name>
</gene>
<dbReference type="Proteomes" id="UP000639772">
    <property type="component" value="Chromosome 1"/>
</dbReference>
<keyword evidence="10" id="KW-0675">Receptor</keyword>
<evidence type="ECO:0000256" key="2">
    <source>
        <dbReference type="ARBA" id="ARBA00010120"/>
    </source>
</evidence>
<dbReference type="GO" id="GO:0046923">
    <property type="term" value="F:ER retention sequence binding"/>
    <property type="evidence" value="ECO:0007669"/>
    <property type="project" value="InterPro"/>
</dbReference>
<dbReference type="PRINTS" id="PR00660">
    <property type="entry name" value="ERLUMENR"/>
</dbReference>
<evidence type="ECO:0000256" key="10">
    <source>
        <dbReference type="ARBA" id="ARBA00023170"/>
    </source>
</evidence>
<evidence type="ECO:0000256" key="3">
    <source>
        <dbReference type="ARBA" id="ARBA00022448"/>
    </source>
</evidence>
<feature type="transmembrane region" description="Helical" evidence="11">
    <location>
        <begin position="109"/>
        <end position="128"/>
    </location>
</feature>
<evidence type="ECO:0000256" key="1">
    <source>
        <dbReference type="ARBA" id="ARBA00004477"/>
    </source>
</evidence>
<feature type="transmembrane region" description="Helical" evidence="11">
    <location>
        <begin position="199"/>
        <end position="222"/>
    </location>
</feature>
<evidence type="ECO:0000256" key="6">
    <source>
        <dbReference type="ARBA" id="ARBA00022892"/>
    </source>
</evidence>
<dbReference type="GO" id="GO:0016192">
    <property type="term" value="P:vesicle-mediated transport"/>
    <property type="evidence" value="ECO:0007669"/>
    <property type="project" value="UniProtKB-KW"/>
</dbReference>
<comment type="similarity">
    <text evidence="2">Belongs to the ERD2 family.</text>
</comment>
<dbReference type="GO" id="GO:0006621">
    <property type="term" value="P:protein retention in ER lumen"/>
    <property type="evidence" value="ECO:0007669"/>
    <property type="project" value="InterPro"/>
</dbReference>
<sequence length="276" mass="31443">MGSKKSWFKSPAEAASTWVLRQSPRARTALGCAAFLAAVVLLGLFFGDQYHVFMGSKAFHAISIFLLVYKLLKDRTCAGLSLKSQELTALFLLVRLHCDREMPYDIQRMLSSASLIATLWVVYMIRVTLKASYMWDKDNFCMHYVVMACALLALLVHPHSKESLVDRILWAFCCYLETVSVMPQLRLMQNTKVVESITAHYVFALAVARFLSCANWILQIVFSRGTILLGLGYGFWPGMFLLSEILQTFIFTDFCYYYLKSIVERHPVLRLPSDAV</sequence>
<dbReference type="OrthoDB" id="7694678at2759"/>
<keyword evidence="3" id="KW-0813">Transport</keyword>
<keyword evidence="7" id="KW-0653">Protein transport</keyword>
<evidence type="ECO:0000256" key="11">
    <source>
        <dbReference type="SAM" id="Phobius"/>
    </source>
</evidence>
<evidence type="ECO:0000256" key="9">
    <source>
        <dbReference type="ARBA" id="ARBA00023136"/>
    </source>
</evidence>
<name>A0A835VLQ7_VANPL</name>
<dbReference type="GO" id="GO:0015031">
    <property type="term" value="P:protein transport"/>
    <property type="evidence" value="ECO:0007669"/>
    <property type="project" value="UniProtKB-KW"/>
</dbReference>
<keyword evidence="4 11" id="KW-0812">Transmembrane</keyword>
<evidence type="ECO:0000256" key="7">
    <source>
        <dbReference type="ARBA" id="ARBA00022927"/>
    </source>
</evidence>
<keyword evidence="9 11" id="KW-0472">Membrane</keyword>
<keyword evidence="8 11" id="KW-1133">Transmembrane helix</keyword>
<organism evidence="12 13">
    <name type="scientific">Vanilla planifolia</name>
    <name type="common">Vanilla</name>
    <dbReference type="NCBI Taxonomy" id="51239"/>
    <lineage>
        <taxon>Eukaryota</taxon>
        <taxon>Viridiplantae</taxon>
        <taxon>Streptophyta</taxon>
        <taxon>Embryophyta</taxon>
        <taxon>Tracheophyta</taxon>
        <taxon>Spermatophyta</taxon>
        <taxon>Magnoliopsida</taxon>
        <taxon>Liliopsida</taxon>
        <taxon>Asparagales</taxon>
        <taxon>Orchidaceae</taxon>
        <taxon>Vanilloideae</taxon>
        <taxon>Vanilleae</taxon>
        <taxon>Vanilla</taxon>
    </lineage>
</organism>
<dbReference type="Pfam" id="PF00810">
    <property type="entry name" value="ER_lumen_recept"/>
    <property type="match status" value="1"/>
</dbReference>
<feature type="transmembrane region" description="Helical" evidence="11">
    <location>
        <begin position="168"/>
        <end position="187"/>
    </location>
</feature>
<feature type="transmembrane region" description="Helical" evidence="11">
    <location>
        <begin position="28"/>
        <end position="46"/>
    </location>
</feature>
<keyword evidence="6" id="KW-0931">ER-Golgi transport</keyword>
<accession>A0A835VLQ7</accession>
<comment type="caution">
    <text evidence="12">The sequence shown here is derived from an EMBL/GenBank/DDBJ whole genome shotgun (WGS) entry which is preliminary data.</text>
</comment>
<keyword evidence="5" id="KW-0256">Endoplasmic reticulum</keyword>
<evidence type="ECO:0000313" key="13">
    <source>
        <dbReference type="Proteomes" id="UP000639772"/>
    </source>
</evidence>
<evidence type="ECO:0008006" key="14">
    <source>
        <dbReference type="Google" id="ProtNLM"/>
    </source>
</evidence>
<dbReference type="EMBL" id="JADCNM010000001">
    <property type="protein sequence ID" value="KAG0501715.1"/>
    <property type="molecule type" value="Genomic_DNA"/>
</dbReference>
<dbReference type="AlphaFoldDB" id="A0A835VLQ7"/>
<dbReference type="GO" id="GO:0005789">
    <property type="term" value="C:endoplasmic reticulum membrane"/>
    <property type="evidence" value="ECO:0007669"/>
    <property type="project" value="UniProtKB-SubCell"/>
</dbReference>
<reference evidence="12 13" key="1">
    <citation type="journal article" date="2020" name="Nat. Food">
        <title>A phased Vanilla planifolia genome enables genetic improvement of flavour and production.</title>
        <authorList>
            <person name="Hasing T."/>
            <person name="Tang H."/>
            <person name="Brym M."/>
            <person name="Khazi F."/>
            <person name="Huang T."/>
            <person name="Chambers A.H."/>
        </authorList>
    </citation>
    <scope>NUCLEOTIDE SEQUENCE [LARGE SCALE GENOMIC DNA]</scope>
    <source>
        <tissue evidence="12">Leaf</tissue>
    </source>
</reference>
<dbReference type="InterPro" id="IPR000133">
    <property type="entry name" value="ER_ret_rcpt"/>
</dbReference>
<feature type="transmembrane region" description="Helical" evidence="11">
    <location>
        <begin position="140"/>
        <end position="156"/>
    </location>
</feature>
<dbReference type="PANTHER" id="PTHR10585">
    <property type="entry name" value="ER LUMEN PROTEIN RETAINING RECEPTOR"/>
    <property type="match status" value="1"/>
</dbReference>
<evidence type="ECO:0000313" key="12">
    <source>
        <dbReference type="EMBL" id="KAG0501715.1"/>
    </source>
</evidence>
<evidence type="ECO:0000256" key="4">
    <source>
        <dbReference type="ARBA" id="ARBA00022692"/>
    </source>
</evidence>
<feature type="transmembrane region" description="Helical" evidence="11">
    <location>
        <begin position="52"/>
        <end position="72"/>
    </location>
</feature>
<evidence type="ECO:0000256" key="8">
    <source>
        <dbReference type="ARBA" id="ARBA00022989"/>
    </source>
</evidence>
<comment type="subcellular location">
    <subcellularLocation>
        <location evidence="1">Endoplasmic reticulum membrane</location>
        <topology evidence="1">Multi-pass membrane protein</topology>
    </subcellularLocation>
</comment>
<feature type="transmembrane region" description="Helical" evidence="11">
    <location>
        <begin position="234"/>
        <end position="259"/>
    </location>
</feature>